<comment type="caution">
    <text evidence="4">The sequence shown here is derived from an EMBL/GenBank/DDBJ whole genome shotgun (WGS) entry which is preliminary data.</text>
</comment>
<evidence type="ECO:0000313" key="5">
    <source>
        <dbReference type="Proteomes" id="UP000199727"/>
    </source>
</evidence>
<evidence type="ECO:0000256" key="1">
    <source>
        <dbReference type="ARBA" id="ARBA00009003"/>
    </source>
</evidence>
<reference evidence="4 5" key="1">
    <citation type="submission" date="2017-06" db="EMBL/GenBank/DDBJ databases">
        <title>Global population genomics of the pathogenic fungus Cryptococcus neoformans var. grubii.</title>
        <authorList>
            <person name="Cuomo C."/>
            <person name="Litvintseva A."/>
            <person name="Chen Y."/>
            <person name="Young S."/>
            <person name="Zeng Q."/>
            <person name="Chapman S."/>
            <person name="Gujja S."/>
            <person name="Saif S."/>
            <person name="Birren B."/>
        </authorList>
    </citation>
    <scope>NUCLEOTIDE SEQUENCE [LARGE SCALE GENOMIC DNA]</scope>
    <source>
        <strain evidence="4 5">Tu259-1</strain>
    </source>
</reference>
<dbReference type="AlphaFoldDB" id="A0A854QR90"/>
<accession>A0A854QR90</accession>
<dbReference type="InterPro" id="IPR007577">
    <property type="entry name" value="GlycoTrfase_DXD_sugar-bd_CS"/>
</dbReference>
<keyword evidence="3" id="KW-0472">Membrane</keyword>
<sequence>MTVFNSASWGLASEREYVPMTTRESGRPSSRLKSIAIRLLPTVVILAVGILIGSNVPWYLSIYSRRPSGAISLLPRALPPIAPPTVTDQLVSLGLPIPEEPIPNVVHYVYGLADDQPDFPYFAYLAMRSALVSLKPDVVYFHCINEPKGYWWERVKNWEGWVDDQGNRRGMMEIKRARDVQWIGTSKRPVVHFAHKADIIRLEVLLQYGGIYLDIDTFVLRSFSSASLLQYDTVLALEAHGLTFLRKPGSDDEMRPKGLCNAVIIARRGAEFLRRWLDSYEGFREDKWTEHSVEMPWTLAQMYPTLVTVLSERTFFWPLWTDDHIRAVYATKEYDFEESGQLAYHAWESKAQPYLSALDPSTITQIETSFTRMARRFREPDELRRWLTVGKEDGAGSGTGLGEGDEEANRKRLLQDRTRRGRIGIERISDDFGTWASGYY</sequence>
<feature type="region of interest" description="Disordered" evidence="2">
    <location>
        <begin position="391"/>
        <end position="413"/>
    </location>
</feature>
<evidence type="ECO:0000256" key="2">
    <source>
        <dbReference type="SAM" id="MobiDB-lite"/>
    </source>
</evidence>
<dbReference type="SUPFAM" id="SSF53448">
    <property type="entry name" value="Nucleotide-diphospho-sugar transferases"/>
    <property type="match status" value="1"/>
</dbReference>
<protein>
    <recommendedName>
        <fullName evidence="6">Glycosyl transferase</fullName>
    </recommendedName>
</protein>
<dbReference type="PANTHER" id="PTHR46830">
    <property type="entry name" value="TRANSFERASE, PUTATIVE-RELATED"/>
    <property type="match status" value="1"/>
</dbReference>
<dbReference type="Proteomes" id="UP000199727">
    <property type="component" value="Unassembled WGS sequence"/>
</dbReference>
<keyword evidence="3" id="KW-1133">Transmembrane helix</keyword>
<feature type="transmembrane region" description="Helical" evidence="3">
    <location>
        <begin position="35"/>
        <end position="60"/>
    </location>
</feature>
<keyword evidence="3" id="KW-0812">Transmembrane</keyword>
<evidence type="ECO:0008006" key="6">
    <source>
        <dbReference type="Google" id="ProtNLM"/>
    </source>
</evidence>
<proteinExistence type="inferred from homology"/>
<comment type="similarity">
    <text evidence="1">Belongs to the glycosyltransferase 32 family.</text>
</comment>
<dbReference type="InterPro" id="IPR029044">
    <property type="entry name" value="Nucleotide-diphossugar_trans"/>
</dbReference>
<organism evidence="4 5">
    <name type="scientific">Cryptococcus neoformans Tu259-1</name>
    <dbReference type="NCBI Taxonomy" id="1230072"/>
    <lineage>
        <taxon>Eukaryota</taxon>
        <taxon>Fungi</taxon>
        <taxon>Dikarya</taxon>
        <taxon>Basidiomycota</taxon>
        <taxon>Agaricomycotina</taxon>
        <taxon>Tremellomycetes</taxon>
        <taxon>Tremellales</taxon>
        <taxon>Cryptococcaceae</taxon>
        <taxon>Cryptococcus</taxon>
        <taxon>Cryptococcus neoformans species complex</taxon>
    </lineage>
</organism>
<dbReference type="Pfam" id="PF04488">
    <property type="entry name" value="Gly_transf_sug"/>
    <property type="match status" value="1"/>
</dbReference>
<dbReference type="Gene3D" id="3.90.550.20">
    <property type="match status" value="1"/>
</dbReference>
<dbReference type="PANTHER" id="PTHR46830:SF2">
    <property type="entry name" value="ALPHA-1,4-N-ACETYLGLUCOSAMINYLTRANSFERASE"/>
    <property type="match status" value="1"/>
</dbReference>
<name>A0A854QR90_CRYNE</name>
<dbReference type="EMBL" id="AMKT01000005">
    <property type="protein sequence ID" value="OXG30293.1"/>
    <property type="molecule type" value="Genomic_DNA"/>
</dbReference>
<evidence type="ECO:0000313" key="4">
    <source>
        <dbReference type="EMBL" id="OXG30293.1"/>
    </source>
</evidence>
<dbReference type="OrthoDB" id="409543at2759"/>
<evidence type="ECO:0000256" key="3">
    <source>
        <dbReference type="SAM" id="Phobius"/>
    </source>
</evidence>
<gene>
    <name evidence="4" type="ORF">C361_00126</name>
</gene>